<dbReference type="EMBL" id="JAROKS010000016">
    <property type="protein sequence ID" value="KAK1794898.1"/>
    <property type="molecule type" value="Genomic_DNA"/>
</dbReference>
<organism evidence="1 2">
    <name type="scientific">Electrophorus voltai</name>
    <dbReference type="NCBI Taxonomy" id="2609070"/>
    <lineage>
        <taxon>Eukaryota</taxon>
        <taxon>Metazoa</taxon>
        <taxon>Chordata</taxon>
        <taxon>Craniata</taxon>
        <taxon>Vertebrata</taxon>
        <taxon>Euteleostomi</taxon>
        <taxon>Actinopterygii</taxon>
        <taxon>Neopterygii</taxon>
        <taxon>Teleostei</taxon>
        <taxon>Ostariophysi</taxon>
        <taxon>Gymnotiformes</taxon>
        <taxon>Gymnotoidei</taxon>
        <taxon>Gymnotidae</taxon>
        <taxon>Electrophorus</taxon>
    </lineage>
</organism>
<dbReference type="AlphaFoldDB" id="A0AAD9DVP6"/>
<dbReference type="InterPro" id="IPR043128">
    <property type="entry name" value="Rev_trsase/Diguanyl_cyclase"/>
</dbReference>
<name>A0AAD9DVP6_9TELE</name>
<dbReference type="PANTHER" id="PTHR33064">
    <property type="entry name" value="POL PROTEIN"/>
    <property type="match status" value="1"/>
</dbReference>
<feature type="non-terminal residue" evidence="1">
    <location>
        <position position="142"/>
    </location>
</feature>
<proteinExistence type="predicted"/>
<evidence type="ECO:0000313" key="2">
    <source>
        <dbReference type="Proteomes" id="UP001239994"/>
    </source>
</evidence>
<evidence type="ECO:0000313" key="1">
    <source>
        <dbReference type="EMBL" id="KAK1794898.1"/>
    </source>
</evidence>
<dbReference type="Gene3D" id="3.30.70.270">
    <property type="match status" value="1"/>
</dbReference>
<dbReference type="FunFam" id="3.30.70.270:FF:000020">
    <property type="entry name" value="Transposon Tf2-6 polyprotein-like Protein"/>
    <property type="match status" value="1"/>
</dbReference>
<protein>
    <recommendedName>
        <fullName evidence="3">Reverse transcriptase/retrotransposon-derived protein RNase H-like domain-containing protein</fullName>
    </recommendedName>
</protein>
<keyword evidence="2" id="KW-1185">Reference proteome</keyword>
<dbReference type="PANTHER" id="PTHR33064:SF37">
    <property type="entry name" value="RIBONUCLEASE H"/>
    <property type="match status" value="1"/>
</dbReference>
<accession>A0AAD9DVP6</accession>
<gene>
    <name evidence="1" type="ORF">P4O66_009904</name>
</gene>
<dbReference type="Gene3D" id="3.10.10.10">
    <property type="entry name" value="HIV Type 1 Reverse Transcriptase, subunit A, domain 1"/>
    <property type="match status" value="1"/>
</dbReference>
<evidence type="ECO:0008006" key="3">
    <source>
        <dbReference type="Google" id="ProtNLM"/>
    </source>
</evidence>
<dbReference type="Proteomes" id="UP001239994">
    <property type="component" value="Unassembled WGS sequence"/>
</dbReference>
<dbReference type="InterPro" id="IPR051320">
    <property type="entry name" value="Viral_Replic_Matur_Polypro"/>
</dbReference>
<dbReference type="SUPFAM" id="SSF56672">
    <property type="entry name" value="DNA/RNA polymerases"/>
    <property type="match status" value="1"/>
</dbReference>
<reference evidence="1" key="1">
    <citation type="submission" date="2023-03" db="EMBL/GenBank/DDBJ databases">
        <title>Electrophorus voltai genome.</title>
        <authorList>
            <person name="Bian C."/>
        </authorList>
    </citation>
    <scope>NUCLEOTIDE SEQUENCE</scope>
    <source>
        <strain evidence="1">CB-2022</strain>
        <tissue evidence="1">Muscle</tissue>
    </source>
</reference>
<dbReference type="InterPro" id="IPR043502">
    <property type="entry name" value="DNA/RNA_pol_sf"/>
</dbReference>
<sequence length="142" mass="16154">EAAVEAYVTEALQRGVIRPSTSPVTAGFFYVEKKGGGLRPCINYRALNQHRLYGKAEKCEFHRNCLTFLGCTLKPRVLSMDPDKVTAIQNWPKPTTVKELQRFLGFANFYRRFVCGFGDIAAPISDLLKKQGRQQLQWIRLS</sequence>
<comment type="caution">
    <text evidence="1">The sequence shown here is derived from an EMBL/GenBank/DDBJ whole genome shotgun (WGS) entry which is preliminary data.</text>
</comment>